<gene>
    <name evidence="7" type="ORF">M9Y10_037360</name>
</gene>
<evidence type="ECO:0000259" key="6">
    <source>
        <dbReference type="PROSITE" id="PS50011"/>
    </source>
</evidence>
<evidence type="ECO:0000313" key="7">
    <source>
        <dbReference type="EMBL" id="KAK8836836.1"/>
    </source>
</evidence>
<dbReference type="PANTHER" id="PTHR44329">
    <property type="entry name" value="SERINE/THREONINE-PROTEIN KINASE TNNI3K-RELATED"/>
    <property type="match status" value="1"/>
</dbReference>
<keyword evidence="2 3" id="KW-0067">ATP-binding</keyword>
<proteinExistence type="inferred from homology"/>
<dbReference type="PROSITE" id="PS00107">
    <property type="entry name" value="PROTEIN_KINASE_ATP"/>
    <property type="match status" value="1"/>
</dbReference>
<dbReference type="InterPro" id="IPR008271">
    <property type="entry name" value="Ser/Thr_kinase_AS"/>
</dbReference>
<evidence type="ECO:0000313" key="8">
    <source>
        <dbReference type="Proteomes" id="UP001470230"/>
    </source>
</evidence>
<dbReference type="PROSITE" id="PS00108">
    <property type="entry name" value="PROTEIN_KINASE_ST"/>
    <property type="match status" value="1"/>
</dbReference>
<keyword evidence="8" id="KW-1185">Reference proteome</keyword>
<dbReference type="Gene3D" id="3.30.200.20">
    <property type="entry name" value="Phosphorylase Kinase, domain 1"/>
    <property type="match status" value="1"/>
</dbReference>
<keyword evidence="4" id="KW-0418">Kinase</keyword>
<evidence type="ECO:0000256" key="4">
    <source>
        <dbReference type="RuleBase" id="RU000304"/>
    </source>
</evidence>
<name>A0ABR2GT62_9EUKA</name>
<dbReference type="InterPro" id="IPR011009">
    <property type="entry name" value="Kinase-like_dom_sf"/>
</dbReference>
<reference evidence="7 8" key="1">
    <citation type="submission" date="2024-04" db="EMBL/GenBank/DDBJ databases">
        <title>Tritrichomonas musculus Genome.</title>
        <authorList>
            <person name="Alves-Ferreira E."/>
            <person name="Grigg M."/>
            <person name="Lorenzi H."/>
            <person name="Galac M."/>
        </authorList>
    </citation>
    <scope>NUCLEOTIDE SEQUENCE [LARGE SCALE GENOMIC DNA]</scope>
    <source>
        <strain evidence="7 8">EAF2021</strain>
    </source>
</reference>
<dbReference type="PANTHER" id="PTHR44329:SF214">
    <property type="entry name" value="PROTEIN KINASE DOMAIN-CONTAINING PROTEIN"/>
    <property type="match status" value="1"/>
</dbReference>
<dbReference type="EMBL" id="JAPFFF010000063">
    <property type="protein sequence ID" value="KAK8836836.1"/>
    <property type="molecule type" value="Genomic_DNA"/>
</dbReference>
<evidence type="ECO:0000256" key="1">
    <source>
        <dbReference type="ARBA" id="ARBA00022741"/>
    </source>
</evidence>
<feature type="compositionally biased region" description="Basic and acidic residues" evidence="5">
    <location>
        <begin position="38"/>
        <end position="53"/>
    </location>
</feature>
<evidence type="ECO:0000256" key="5">
    <source>
        <dbReference type="SAM" id="MobiDB-lite"/>
    </source>
</evidence>
<dbReference type="SMART" id="SM00220">
    <property type="entry name" value="S_TKc"/>
    <property type="match status" value="1"/>
</dbReference>
<feature type="binding site" evidence="3">
    <location>
        <position position="126"/>
    </location>
    <ligand>
        <name>ATP</name>
        <dbReference type="ChEBI" id="CHEBI:30616"/>
    </ligand>
</feature>
<keyword evidence="1 3" id="KW-0547">Nucleotide-binding</keyword>
<protein>
    <recommendedName>
        <fullName evidence="6">Protein kinase domain-containing protein</fullName>
    </recommendedName>
</protein>
<accession>A0ABR2GT62</accession>
<sequence length="386" mass="43564">MEFCFGTIYKTAIDRAKVGGYREIVDLLSKGPIKSRKPKPEPEPTKKIEHSSSLPHDEIDSLILQNRQLLAENSMLKGFLLALKGESPGIQFFDFDDYSVKSVIGEGGTSSVKLVIKNSNDEFAMKELKDFSHKSVQRFIREGESMFLLRHPCILDIVAVNLGDANHPPSLILSLEPKSLETAISKKELNNKEKCQITVEIVLGMRYIHRRNFMHRDLKPSNILLTKDGHVKISDFGLAKEEDLETSQSKGVGTLRFMAPELFEENPTVPVYTNKVDVYSFAITLIYIITGSYPAFSLKKVVTGVLPQLPDSIVAWVRDLITSCLSAEPADRPSFADIFETLKLNNFDIFSESKGQKLSKKLENQKKEIESCIMKIEAFEYQHKDD</sequence>
<feature type="region of interest" description="Disordered" evidence="5">
    <location>
        <begin position="32"/>
        <end position="53"/>
    </location>
</feature>
<dbReference type="SUPFAM" id="SSF56112">
    <property type="entry name" value="Protein kinase-like (PK-like)"/>
    <property type="match status" value="1"/>
</dbReference>
<keyword evidence="4" id="KW-0808">Transferase</keyword>
<feature type="domain" description="Protein kinase" evidence="6">
    <location>
        <begin position="98"/>
        <end position="344"/>
    </location>
</feature>
<keyword evidence="4" id="KW-0723">Serine/threonine-protein kinase</keyword>
<dbReference type="InterPro" id="IPR017441">
    <property type="entry name" value="Protein_kinase_ATP_BS"/>
</dbReference>
<dbReference type="Proteomes" id="UP001470230">
    <property type="component" value="Unassembled WGS sequence"/>
</dbReference>
<comment type="caution">
    <text evidence="7">The sequence shown here is derived from an EMBL/GenBank/DDBJ whole genome shotgun (WGS) entry which is preliminary data.</text>
</comment>
<dbReference type="Gene3D" id="1.10.510.10">
    <property type="entry name" value="Transferase(Phosphotransferase) domain 1"/>
    <property type="match status" value="1"/>
</dbReference>
<dbReference type="InterPro" id="IPR000719">
    <property type="entry name" value="Prot_kinase_dom"/>
</dbReference>
<dbReference type="InterPro" id="IPR051681">
    <property type="entry name" value="Ser/Thr_Kinases-Pseudokinases"/>
</dbReference>
<evidence type="ECO:0000256" key="3">
    <source>
        <dbReference type="PROSITE-ProRule" id="PRU10141"/>
    </source>
</evidence>
<dbReference type="Pfam" id="PF00069">
    <property type="entry name" value="Pkinase"/>
    <property type="match status" value="1"/>
</dbReference>
<dbReference type="PROSITE" id="PS50011">
    <property type="entry name" value="PROTEIN_KINASE_DOM"/>
    <property type="match status" value="1"/>
</dbReference>
<organism evidence="7 8">
    <name type="scientific">Tritrichomonas musculus</name>
    <dbReference type="NCBI Taxonomy" id="1915356"/>
    <lineage>
        <taxon>Eukaryota</taxon>
        <taxon>Metamonada</taxon>
        <taxon>Parabasalia</taxon>
        <taxon>Tritrichomonadida</taxon>
        <taxon>Tritrichomonadidae</taxon>
        <taxon>Tritrichomonas</taxon>
    </lineage>
</organism>
<evidence type="ECO:0000256" key="2">
    <source>
        <dbReference type="ARBA" id="ARBA00022840"/>
    </source>
</evidence>
<comment type="similarity">
    <text evidence="4">Belongs to the protein kinase superfamily.</text>
</comment>